<name>A0A251U7Q8_HELAN</name>
<organism evidence="2 3">
    <name type="scientific">Helianthus annuus</name>
    <name type="common">Common sunflower</name>
    <dbReference type="NCBI Taxonomy" id="4232"/>
    <lineage>
        <taxon>Eukaryota</taxon>
        <taxon>Viridiplantae</taxon>
        <taxon>Streptophyta</taxon>
        <taxon>Embryophyta</taxon>
        <taxon>Tracheophyta</taxon>
        <taxon>Spermatophyta</taxon>
        <taxon>Magnoliopsida</taxon>
        <taxon>eudicotyledons</taxon>
        <taxon>Gunneridae</taxon>
        <taxon>Pentapetalae</taxon>
        <taxon>asterids</taxon>
        <taxon>campanulids</taxon>
        <taxon>Asterales</taxon>
        <taxon>Asteraceae</taxon>
        <taxon>Asteroideae</taxon>
        <taxon>Heliantheae alliance</taxon>
        <taxon>Heliantheae</taxon>
        <taxon>Helianthus</taxon>
    </lineage>
</organism>
<dbReference type="EMBL" id="CM007897">
    <property type="protein sequence ID" value="OTG19407.1"/>
    <property type="molecule type" value="Genomic_DNA"/>
</dbReference>
<evidence type="ECO:0000313" key="2">
    <source>
        <dbReference type="EMBL" id="OTG19407.1"/>
    </source>
</evidence>
<sequence>MSSRCRHVYEEGDEEHSPPLMTMRQGLRIGEPHQHPITLMPEIFGDRSLNPPGTQHH</sequence>
<keyword evidence="3" id="KW-1185">Reference proteome</keyword>
<evidence type="ECO:0000313" key="3">
    <source>
        <dbReference type="Proteomes" id="UP000215914"/>
    </source>
</evidence>
<dbReference type="InParanoid" id="A0A251U7Q8"/>
<protein>
    <submittedName>
        <fullName evidence="2">Uncharacterized protein</fullName>
    </submittedName>
</protein>
<dbReference type="AlphaFoldDB" id="A0A251U7Q8"/>
<gene>
    <name evidence="2" type="ORF">HannXRQ_Chr08g0233721</name>
</gene>
<proteinExistence type="predicted"/>
<accession>A0A251U7Q8</accession>
<evidence type="ECO:0000256" key="1">
    <source>
        <dbReference type="SAM" id="MobiDB-lite"/>
    </source>
</evidence>
<reference evidence="3" key="1">
    <citation type="journal article" date="2017" name="Nature">
        <title>The sunflower genome provides insights into oil metabolism, flowering and Asterid evolution.</title>
        <authorList>
            <person name="Badouin H."/>
            <person name="Gouzy J."/>
            <person name="Grassa C.J."/>
            <person name="Murat F."/>
            <person name="Staton S.E."/>
            <person name="Cottret L."/>
            <person name="Lelandais-Briere C."/>
            <person name="Owens G.L."/>
            <person name="Carrere S."/>
            <person name="Mayjonade B."/>
            <person name="Legrand L."/>
            <person name="Gill N."/>
            <person name="Kane N.C."/>
            <person name="Bowers J.E."/>
            <person name="Hubner S."/>
            <person name="Bellec A."/>
            <person name="Berard A."/>
            <person name="Berges H."/>
            <person name="Blanchet N."/>
            <person name="Boniface M.C."/>
            <person name="Brunel D."/>
            <person name="Catrice O."/>
            <person name="Chaidir N."/>
            <person name="Claudel C."/>
            <person name="Donnadieu C."/>
            <person name="Faraut T."/>
            <person name="Fievet G."/>
            <person name="Helmstetter N."/>
            <person name="King M."/>
            <person name="Knapp S.J."/>
            <person name="Lai Z."/>
            <person name="Le Paslier M.C."/>
            <person name="Lippi Y."/>
            <person name="Lorenzon L."/>
            <person name="Mandel J.R."/>
            <person name="Marage G."/>
            <person name="Marchand G."/>
            <person name="Marquand E."/>
            <person name="Bret-Mestries E."/>
            <person name="Morien E."/>
            <person name="Nambeesan S."/>
            <person name="Nguyen T."/>
            <person name="Pegot-Espagnet P."/>
            <person name="Pouilly N."/>
            <person name="Raftis F."/>
            <person name="Sallet E."/>
            <person name="Schiex T."/>
            <person name="Thomas J."/>
            <person name="Vandecasteele C."/>
            <person name="Vares D."/>
            <person name="Vear F."/>
            <person name="Vautrin S."/>
            <person name="Crespi M."/>
            <person name="Mangin B."/>
            <person name="Burke J.M."/>
            <person name="Salse J."/>
            <person name="Munos S."/>
            <person name="Vincourt P."/>
            <person name="Rieseberg L.H."/>
            <person name="Langlade N.B."/>
        </authorList>
    </citation>
    <scope>NUCLEOTIDE SEQUENCE [LARGE SCALE GENOMIC DNA]</scope>
    <source>
        <strain evidence="3">cv. SF193</strain>
    </source>
</reference>
<dbReference type="Proteomes" id="UP000215914">
    <property type="component" value="Chromosome 8"/>
</dbReference>
<feature type="region of interest" description="Disordered" evidence="1">
    <location>
        <begin position="1"/>
        <end position="20"/>
    </location>
</feature>